<evidence type="ECO:0000313" key="2">
    <source>
        <dbReference type="EMBL" id="RRR72822.1"/>
    </source>
</evidence>
<sequence length="60" mass="6735">MRRRLGATRPRQRRWGCAPNPLLSFVLAASPPKRKKESSSGEASPPPNPHRKYLLTFPPA</sequence>
<dbReference type="Proteomes" id="UP000280307">
    <property type="component" value="Unassembled WGS sequence"/>
</dbReference>
<dbReference type="EMBL" id="RSAS01000372">
    <property type="protein sequence ID" value="RRR72822.1"/>
    <property type="molecule type" value="Genomic_DNA"/>
</dbReference>
<name>A0A426U0X0_9CHLR</name>
<protein>
    <submittedName>
        <fullName evidence="2">Uncharacterized protein</fullName>
    </submittedName>
</protein>
<comment type="caution">
    <text evidence="2">The sequence shown here is derived from an EMBL/GenBank/DDBJ whole genome shotgun (WGS) entry which is preliminary data.</text>
</comment>
<dbReference type="AlphaFoldDB" id="A0A426U0X0"/>
<feature type="region of interest" description="Disordered" evidence="1">
    <location>
        <begin position="29"/>
        <end position="60"/>
    </location>
</feature>
<gene>
    <name evidence="2" type="ORF">EI684_09630</name>
</gene>
<proteinExistence type="predicted"/>
<organism evidence="2 3">
    <name type="scientific">Candidatus Viridilinea halotolerans</name>
    <dbReference type="NCBI Taxonomy" id="2491704"/>
    <lineage>
        <taxon>Bacteria</taxon>
        <taxon>Bacillati</taxon>
        <taxon>Chloroflexota</taxon>
        <taxon>Chloroflexia</taxon>
        <taxon>Chloroflexales</taxon>
        <taxon>Chloroflexineae</taxon>
        <taxon>Oscillochloridaceae</taxon>
        <taxon>Candidatus Viridilinea</taxon>
    </lineage>
</organism>
<reference evidence="2 3" key="1">
    <citation type="submission" date="2018-12" db="EMBL/GenBank/DDBJ databases">
        <title>Genome Sequence of Candidatus Viridilinea halotolerans isolated from saline sulfide-rich spring.</title>
        <authorList>
            <person name="Grouzdev D.S."/>
            <person name="Burganskaya E.I."/>
            <person name="Krutkina M.S."/>
            <person name="Sukhacheva M.V."/>
            <person name="Gorlenko V.M."/>
        </authorList>
    </citation>
    <scope>NUCLEOTIDE SEQUENCE [LARGE SCALE GENOMIC DNA]</scope>
    <source>
        <strain evidence="2">Chok-6</strain>
    </source>
</reference>
<accession>A0A426U0X0</accession>
<evidence type="ECO:0000313" key="3">
    <source>
        <dbReference type="Proteomes" id="UP000280307"/>
    </source>
</evidence>
<evidence type="ECO:0000256" key="1">
    <source>
        <dbReference type="SAM" id="MobiDB-lite"/>
    </source>
</evidence>